<dbReference type="AlphaFoldDB" id="A0A1Y1UAV1"/>
<accession>A0A1Y1UAV1</accession>
<comment type="subcellular location">
    <subcellularLocation>
        <location evidence="1">Membrane</location>
        <topology evidence="1">Multi-pass membrane protein</topology>
    </subcellularLocation>
</comment>
<keyword evidence="3" id="KW-0813">Transport</keyword>
<reference evidence="9 10" key="1">
    <citation type="submission" date="2017-03" db="EMBL/GenBank/DDBJ databases">
        <title>Widespread Adenine N6-methylation of Active Genes in Fungi.</title>
        <authorList>
            <consortium name="DOE Joint Genome Institute"/>
            <person name="Mondo S.J."/>
            <person name="Dannebaum R.O."/>
            <person name="Kuo R.C."/>
            <person name="Louie K.B."/>
            <person name="Bewick A.J."/>
            <person name="Labutti K."/>
            <person name="Haridas S."/>
            <person name="Kuo A."/>
            <person name="Salamov A."/>
            <person name="Ahrendt S.R."/>
            <person name="Lau R."/>
            <person name="Bowen B.P."/>
            <person name="Lipzen A."/>
            <person name="Sullivan W."/>
            <person name="Andreopoulos W.B."/>
            <person name="Clum A."/>
            <person name="Lindquist E."/>
            <person name="Daum C."/>
            <person name="Northen T.R."/>
            <person name="Ramamoorthy G."/>
            <person name="Schmitz R.J."/>
            <person name="Gryganskyi A."/>
            <person name="Culley D."/>
            <person name="Magnuson J."/>
            <person name="James T.Y."/>
            <person name="O'Malley M.A."/>
            <person name="Stajich J.E."/>
            <person name="Spatafora J.W."/>
            <person name="Visel A."/>
            <person name="Grigoriev I.V."/>
        </authorList>
    </citation>
    <scope>NUCLEOTIDE SEQUENCE [LARGE SCALE GENOMIC DNA]</scope>
    <source>
        <strain evidence="9 10">NRRL Y-17943</strain>
    </source>
</reference>
<evidence type="ECO:0000313" key="9">
    <source>
        <dbReference type="EMBL" id="ORX35168.1"/>
    </source>
</evidence>
<dbReference type="GO" id="GO:0022857">
    <property type="term" value="F:transmembrane transporter activity"/>
    <property type="evidence" value="ECO:0007669"/>
    <property type="project" value="InterPro"/>
</dbReference>
<feature type="transmembrane region" description="Helical" evidence="7">
    <location>
        <begin position="387"/>
        <end position="407"/>
    </location>
</feature>
<dbReference type="EMBL" id="NBSH01000012">
    <property type="protein sequence ID" value="ORX35168.1"/>
    <property type="molecule type" value="Genomic_DNA"/>
</dbReference>
<dbReference type="OrthoDB" id="3936150at2759"/>
<dbReference type="SUPFAM" id="SSF103473">
    <property type="entry name" value="MFS general substrate transporter"/>
    <property type="match status" value="1"/>
</dbReference>
<dbReference type="Gene3D" id="1.20.1250.20">
    <property type="entry name" value="MFS general substrate transporter like domains"/>
    <property type="match status" value="1"/>
</dbReference>
<feature type="transmembrane region" description="Helical" evidence="7">
    <location>
        <begin position="54"/>
        <end position="71"/>
    </location>
</feature>
<dbReference type="RefSeq" id="XP_021869384.1">
    <property type="nucleotide sequence ID" value="XM_022013559.1"/>
</dbReference>
<keyword evidence="6 7" id="KW-0472">Membrane</keyword>
<feature type="transmembrane region" description="Helical" evidence="7">
    <location>
        <begin position="503"/>
        <end position="522"/>
    </location>
</feature>
<dbReference type="PROSITE" id="PS50850">
    <property type="entry name" value="MFS"/>
    <property type="match status" value="1"/>
</dbReference>
<comment type="caution">
    <text evidence="9">The sequence shown here is derived from an EMBL/GenBank/DDBJ whole genome shotgun (WGS) entry which is preliminary data.</text>
</comment>
<evidence type="ECO:0000256" key="5">
    <source>
        <dbReference type="ARBA" id="ARBA00022989"/>
    </source>
</evidence>
<dbReference type="Pfam" id="PF07690">
    <property type="entry name" value="MFS_1"/>
    <property type="match status" value="1"/>
</dbReference>
<keyword evidence="5 7" id="KW-1133">Transmembrane helix</keyword>
<keyword evidence="4 7" id="KW-0812">Transmembrane</keyword>
<evidence type="ECO:0000256" key="6">
    <source>
        <dbReference type="ARBA" id="ARBA00023136"/>
    </source>
</evidence>
<keyword evidence="10" id="KW-1185">Reference proteome</keyword>
<dbReference type="PANTHER" id="PTHR23511">
    <property type="entry name" value="SYNAPTIC VESICLE GLYCOPROTEIN 2"/>
    <property type="match status" value="1"/>
</dbReference>
<dbReference type="InterPro" id="IPR011701">
    <property type="entry name" value="MFS"/>
</dbReference>
<feature type="transmembrane region" description="Helical" evidence="7">
    <location>
        <begin position="339"/>
        <end position="360"/>
    </location>
</feature>
<dbReference type="PANTHER" id="PTHR23511:SF5">
    <property type="entry name" value="MAJOR FACILITATOR-TYPE TRANSPORTER HXNZ-RELATED"/>
    <property type="match status" value="1"/>
</dbReference>
<feature type="transmembrane region" description="Helical" evidence="7">
    <location>
        <begin position="142"/>
        <end position="162"/>
    </location>
</feature>
<dbReference type="InterPro" id="IPR020846">
    <property type="entry name" value="MFS_dom"/>
</dbReference>
<dbReference type="GO" id="GO:0016020">
    <property type="term" value="C:membrane"/>
    <property type="evidence" value="ECO:0007669"/>
    <property type="project" value="UniProtKB-SubCell"/>
</dbReference>
<gene>
    <name evidence="9" type="ORF">BD324DRAFT_582456</name>
</gene>
<feature type="transmembrane region" description="Helical" evidence="7">
    <location>
        <begin position="91"/>
        <end position="111"/>
    </location>
</feature>
<dbReference type="GeneID" id="33555367"/>
<feature type="domain" description="Major facilitator superfamily (MFS) profile" evidence="8">
    <location>
        <begin position="56"/>
        <end position="525"/>
    </location>
</feature>
<dbReference type="InterPro" id="IPR036259">
    <property type="entry name" value="MFS_trans_sf"/>
</dbReference>
<dbReference type="FunFam" id="1.20.1250.20:FF:000171">
    <property type="entry name" value="MFS general substrate transporter"/>
    <property type="match status" value="1"/>
</dbReference>
<sequence>MSSSSPLSCRQVEAQDSSEALKLAHGQGIKPAVMAKVQVLNEAIKEIGMGRFQYELFFTAGFGWFADNIWLQGISILNPSIGNEFRGQPGVGNISLALYAGLILGATFWGCSCDIVGRKIAWNCTLVIGGIFGIAAGAAPNFIALCALIAMIGFGVGGNLPVDGTLFLEFIPGSHQYLLTLLSVWWAIGQVVGSLIAWAFLAKYGCDTPPAGEFCSRSSNSGWRYTFYTLGAMMIVLWVGRFFLLPVYESPKFLASIGRDQEAVDTIHLIAKRNGKVSSLTLDDLRSAAEPYLDPEHQHRYEETKSAPGTKMSSWQLFRHSFDDLSFDHVKALFCTPRLAWSTSLVIFIYASIGLAYPLFNQFLGAYLSAKNANLGEDSLDSTYSAFTYQAACGVPGSILAAILVEWGRGGRKVAMAFFTVAAGIFLFGLTQAKTKAQINVLTCFAALCENAFYGVLYGYAPEVFPTPSRGTGDALAAASNRITGLFAPVIAVYGTASVEGPVYASASIFVVTGLVMLLLPIETRGRTAL</sequence>
<evidence type="ECO:0000256" key="3">
    <source>
        <dbReference type="ARBA" id="ARBA00022448"/>
    </source>
</evidence>
<dbReference type="Proteomes" id="UP000193218">
    <property type="component" value="Unassembled WGS sequence"/>
</dbReference>
<feature type="transmembrane region" description="Helical" evidence="7">
    <location>
        <begin position="183"/>
        <end position="205"/>
    </location>
</feature>
<dbReference type="InParanoid" id="A0A1Y1UAV1"/>
<evidence type="ECO:0000256" key="4">
    <source>
        <dbReference type="ARBA" id="ARBA00022692"/>
    </source>
</evidence>
<proteinExistence type="inferred from homology"/>
<organism evidence="9 10">
    <name type="scientific">Kockovaella imperatae</name>
    <dbReference type="NCBI Taxonomy" id="4999"/>
    <lineage>
        <taxon>Eukaryota</taxon>
        <taxon>Fungi</taxon>
        <taxon>Dikarya</taxon>
        <taxon>Basidiomycota</taxon>
        <taxon>Agaricomycotina</taxon>
        <taxon>Tremellomycetes</taxon>
        <taxon>Tremellales</taxon>
        <taxon>Cuniculitremaceae</taxon>
        <taxon>Kockovaella</taxon>
    </lineage>
</organism>
<feature type="transmembrane region" description="Helical" evidence="7">
    <location>
        <begin position="225"/>
        <end position="244"/>
    </location>
</feature>
<name>A0A1Y1UAV1_9TREE</name>
<feature type="transmembrane region" description="Helical" evidence="7">
    <location>
        <begin position="414"/>
        <end position="433"/>
    </location>
</feature>
<feature type="transmembrane region" description="Helical" evidence="7">
    <location>
        <begin position="439"/>
        <end position="461"/>
    </location>
</feature>
<evidence type="ECO:0000256" key="2">
    <source>
        <dbReference type="ARBA" id="ARBA00008335"/>
    </source>
</evidence>
<evidence type="ECO:0000256" key="1">
    <source>
        <dbReference type="ARBA" id="ARBA00004141"/>
    </source>
</evidence>
<evidence type="ECO:0000256" key="7">
    <source>
        <dbReference type="SAM" id="Phobius"/>
    </source>
</evidence>
<evidence type="ECO:0000259" key="8">
    <source>
        <dbReference type="PROSITE" id="PS50850"/>
    </source>
</evidence>
<comment type="similarity">
    <text evidence="2">Belongs to the major facilitator superfamily.</text>
</comment>
<evidence type="ECO:0000313" key="10">
    <source>
        <dbReference type="Proteomes" id="UP000193218"/>
    </source>
</evidence>
<protein>
    <submittedName>
        <fullName evidence="9">Major facilitator superfamily domain-containing protein</fullName>
    </submittedName>
</protein>